<dbReference type="RefSeq" id="WP_112285714.1">
    <property type="nucleotide sequence ID" value="NZ_MASW01000014.1"/>
</dbReference>
<evidence type="ECO:0000313" key="2">
    <source>
        <dbReference type="EMBL" id="PXY17424.1"/>
    </source>
</evidence>
<name>A0A2V4ADN3_9PSEU</name>
<dbReference type="InterPro" id="IPR029069">
    <property type="entry name" value="HotDog_dom_sf"/>
</dbReference>
<evidence type="ECO:0000313" key="3">
    <source>
        <dbReference type="Proteomes" id="UP000249915"/>
    </source>
</evidence>
<evidence type="ECO:0000259" key="1">
    <source>
        <dbReference type="Pfam" id="PF13452"/>
    </source>
</evidence>
<dbReference type="InterPro" id="IPR039569">
    <property type="entry name" value="FAS1-like_DH_region"/>
</dbReference>
<dbReference type="OrthoDB" id="5182823at2"/>
<keyword evidence="3" id="KW-1185">Reference proteome</keyword>
<protein>
    <recommendedName>
        <fullName evidence="1">FAS1-like dehydratase domain-containing protein</fullName>
    </recommendedName>
</protein>
<reference evidence="2 3" key="1">
    <citation type="submission" date="2016-07" db="EMBL/GenBank/DDBJ databases">
        <title>Draft genome sequence of Prauserella muralis DSM 45305, isolated from a mould-covered wall in an indoor environment.</title>
        <authorList>
            <person name="Ruckert C."/>
            <person name="Albersmeier A."/>
            <person name="Jiang C.-L."/>
            <person name="Jiang Y."/>
            <person name="Kalinowski J."/>
            <person name="Schneider O."/>
            <person name="Winkler A."/>
            <person name="Zotchev S.B."/>
        </authorList>
    </citation>
    <scope>NUCLEOTIDE SEQUENCE [LARGE SCALE GENOMIC DNA]</scope>
    <source>
        <strain evidence="2 3">DSM 45305</strain>
    </source>
</reference>
<accession>A0A2V4ADN3</accession>
<gene>
    <name evidence="2" type="ORF">BAY60_34640</name>
</gene>
<dbReference type="Gene3D" id="3.10.129.10">
    <property type="entry name" value="Hotdog Thioesterase"/>
    <property type="match status" value="1"/>
</dbReference>
<dbReference type="Pfam" id="PF13452">
    <property type="entry name" value="FAS1_DH_region"/>
    <property type="match status" value="1"/>
</dbReference>
<organism evidence="2 3">
    <name type="scientific">Prauserella muralis</name>
    <dbReference type="NCBI Taxonomy" id="588067"/>
    <lineage>
        <taxon>Bacteria</taxon>
        <taxon>Bacillati</taxon>
        <taxon>Actinomycetota</taxon>
        <taxon>Actinomycetes</taxon>
        <taxon>Pseudonocardiales</taxon>
        <taxon>Pseudonocardiaceae</taxon>
        <taxon>Prauserella</taxon>
    </lineage>
</organism>
<dbReference type="CDD" id="cd03440">
    <property type="entry name" value="hot_dog"/>
    <property type="match status" value="1"/>
</dbReference>
<dbReference type="AlphaFoldDB" id="A0A2V4ADN3"/>
<dbReference type="EMBL" id="MASW01000014">
    <property type="protein sequence ID" value="PXY17424.1"/>
    <property type="molecule type" value="Genomic_DNA"/>
</dbReference>
<dbReference type="Proteomes" id="UP000249915">
    <property type="component" value="Unassembled WGS sequence"/>
</dbReference>
<comment type="caution">
    <text evidence="2">The sequence shown here is derived from an EMBL/GenBank/DDBJ whole genome shotgun (WGS) entry which is preliminary data.</text>
</comment>
<proteinExistence type="predicted"/>
<feature type="domain" description="FAS1-like dehydratase" evidence="1">
    <location>
        <begin position="69"/>
        <end position="128"/>
    </location>
</feature>
<dbReference type="SUPFAM" id="SSF54637">
    <property type="entry name" value="Thioesterase/thiol ester dehydrase-isomerase"/>
    <property type="match status" value="1"/>
</dbReference>
<sequence length="141" mass="15380">MKLKQLPETAIPGGHYRIEPYENWLLHDAVGAEPHDEPHPIYGFIVAQSGLGISVAELLELFGSHAEDGPMLGECTIDYHRPLVTGAEYSVRGAVTSAERKTGRTLGTFDVVTLQQHVSSDAGQPVVTTTSTFLLPRKETR</sequence>